<evidence type="ECO:0000256" key="6">
    <source>
        <dbReference type="ARBA" id="ARBA00023136"/>
    </source>
</evidence>
<keyword evidence="5 7" id="KW-1133">Transmembrane helix</keyword>
<feature type="transmembrane region" description="Helical" evidence="7">
    <location>
        <begin position="115"/>
        <end position="135"/>
    </location>
</feature>
<feature type="transmembrane region" description="Helical" evidence="7">
    <location>
        <begin position="175"/>
        <end position="193"/>
    </location>
</feature>
<evidence type="ECO:0000256" key="1">
    <source>
        <dbReference type="ARBA" id="ARBA00004651"/>
    </source>
</evidence>
<keyword evidence="4 7" id="KW-0812">Transmembrane</keyword>
<feature type="transmembrane region" description="Helical" evidence="7">
    <location>
        <begin position="324"/>
        <end position="343"/>
    </location>
</feature>
<feature type="transmembrane region" description="Helical" evidence="7">
    <location>
        <begin position="381"/>
        <end position="398"/>
    </location>
</feature>
<evidence type="ECO:0000313" key="9">
    <source>
        <dbReference type="Proteomes" id="UP000488521"/>
    </source>
</evidence>
<dbReference type="PANTHER" id="PTHR30250">
    <property type="entry name" value="PST FAMILY PREDICTED COLANIC ACID TRANSPORTER"/>
    <property type="match status" value="1"/>
</dbReference>
<comment type="subcellular location">
    <subcellularLocation>
        <location evidence="1">Cell membrane</location>
        <topology evidence="1">Multi-pass membrane protein</topology>
    </subcellularLocation>
</comment>
<reference evidence="8 9" key="1">
    <citation type="journal article" date="2019" name="Nat. Med.">
        <title>A library of human gut bacterial isolates paired with longitudinal multiomics data enables mechanistic microbiome research.</title>
        <authorList>
            <person name="Poyet M."/>
            <person name="Groussin M."/>
            <person name="Gibbons S.M."/>
            <person name="Avila-Pacheco J."/>
            <person name="Jiang X."/>
            <person name="Kearney S.M."/>
            <person name="Perrotta A.R."/>
            <person name="Berdy B."/>
            <person name="Zhao S."/>
            <person name="Lieberman T.D."/>
            <person name="Swanson P.K."/>
            <person name="Smith M."/>
            <person name="Roesemann S."/>
            <person name="Alexander J.E."/>
            <person name="Rich S.A."/>
            <person name="Livny J."/>
            <person name="Vlamakis H."/>
            <person name="Clish C."/>
            <person name="Bullock K."/>
            <person name="Deik A."/>
            <person name="Scott J."/>
            <person name="Pierce K.A."/>
            <person name="Xavier R.J."/>
            <person name="Alm E.J."/>
        </authorList>
    </citation>
    <scope>NUCLEOTIDE SEQUENCE [LARGE SCALE GENOMIC DNA]</scope>
    <source>
        <strain evidence="8 9">BIOML-A156</strain>
    </source>
</reference>
<dbReference type="InterPro" id="IPR050833">
    <property type="entry name" value="Poly_Biosynth_Transport"/>
</dbReference>
<comment type="similarity">
    <text evidence="2">Belongs to the polysaccharide synthase family.</text>
</comment>
<dbReference type="Proteomes" id="UP000488521">
    <property type="component" value="Unassembled WGS sequence"/>
</dbReference>
<name>A0A6I0S524_BACT4</name>
<sequence length="487" mass="54690">MRRVTSNQFANNAMWKFADMISNKLILLVITILLARLIAPEAYGIVALTTVFIAFSDIFIQNGFNIALIRKETVDEIDYSTVTTMSLVFTVFMYLIIFVTAPYAASFYKSPDLCLVLRIITILLFFRSIVSVIRAKGTRELQFKKMVISAFISNVSAGVIALVLAYLGWGIWTLVAQQLLAGFLDMIILMHIFRWHLSLKISFSVVKGMLKFTVGVLGTSFLDFLGNNVSSLIIGKSYSTKDLGYYNRANIFPETIGLNAYNSINSVLLPTLASLQNDRDAMKRVTRKVMSLTEYIILPMMFGLIGVANVLIPVLLTDKWVPSISLMYFCCISFAINPIRAIGYNVFYARGDSRLSVNIEILRATLMIAGILIVVFVFHKALIYVLLSNVLISLIVAGTTHSKVKLCIGYSFRELCSDILPSLAMSLIMMLLVFWVGSIQINKVLLLIIQILIGGIVYMGMSLMVKNKNIILLKEYIRYSFERKKNN</sequence>
<keyword evidence="3" id="KW-1003">Cell membrane</keyword>
<evidence type="ECO:0000256" key="3">
    <source>
        <dbReference type="ARBA" id="ARBA00022475"/>
    </source>
</evidence>
<evidence type="ECO:0000313" key="8">
    <source>
        <dbReference type="EMBL" id="KAB4468601.1"/>
    </source>
</evidence>
<dbReference type="RefSeq" id="WP_195741272.1">
    <property type="nucleotide sequence ID" value="NZ_BAABZI010000001.1"/>
</dbReference>
<feature type="transmembrane region" description="Helical" evidence="7">
    <location>
        <begin position="147"/>
        <end position="169"/>
    </location>
</feature>
<feature type="transmembrane region" description="Helical" evidence="7">
    <location>
        <begin position="355"/>
        <end position="375"/>
    </location>
</feature>
<organism evidence="8 9">
    <name type="scientific">Bacteroides thetaiotaomicron</name>
    <dbReference type="NCBI Taxonomy" id="818"/>
    <lineage>
        <taxon>Bacteria</taxon>
        <taxon>Pseudomonadati</taxon>
        <taxon>Bacteroidota</taxon>
        <taxon>Bacteroidia</taxon>
        <taxon>Bacteroidales</taxon>
        <taxon>Bacteroidaceae</taxon>
        <taxon>Bacteroides</taxon>
    </lineage>
</organism>
<dbReference type="AlphaFoldDB" id="A0A6I0S524"/>
<accession>A0A6I0S524</accession>
<evidence type="ECO:0000256" key="4">
    <source>
        <dbReference type="ARBA" id="ARBA00022692"/>
    </source>
</evidence>
<evidence type="ECO:0000256" key="5">
    <source>
        <dbReference type="ARBA" id="ARBA00022989"/>
    </source>
</evidence>
<dbReference type="CDD" id="cd13127">
    <property type="entry name" value="MATE_tuaB_like"/>
    <property type="match status" value="1"/>
</dbReference>
<proteinExistence type="inferred from homology"/>
<feature type="transmembrane region" description="Helical" evidence="7">
    <location>
        <begin position="81"/>
        <end position="103"/>
    </location>
</feature>
<feature type="transmembrane region" description="Helical" evidence="7">
    <location>
        <begin position="292"/>
        <end position="312"/>
    </location>
</feature>
<evidence type="ECO:0000256" key="7">
    <source>
        <dbReference type="SAM" id="Phobius"/>
    </source>
</evidence>
<dbReference type="Pfam" id="PF13440">
    <property type="entry name" value="Polysacc_synt_3"/>
    <property type="match status" value="1"/>
</dbReference>
<dbReference type="EMBL" id="WCRS01000032">
    <property type="protein sequence ID" value="KAB4468601.1"/>
    <property type="molecule type" value="Genomic_DNA"/>
</dbReference>
<dbReference type="PANTHER" id="PTHR30250:SF10">
    <property type="entry name" value="LIPOPOLYSACCHARIDE BIOSYNTHESIS PROTEIN WZXC"/>
    <property type="match status" value="1"/>
</dbReference>
<evidence type="ECO:0000256" key="2">
    <source>
        <dbReference type="ARBA" id="ARBA00007430"/>
    </source>
</evidence>
<feature type="transmembrane region" description="Helical" evidence="7">
    <location>
        <begin position="21"/>
        <end position="39"/>
    </location>
</feature>
<feature type="transmembrane region" description="Helical" evidence="7">
    <location>
        <begin position="419"/>
        <end position="438"/>
    </location>
</feature>
<keyword evidence="6 7" id="KW-0472">Membrane</keyword>
<feature type="transmembrane region" description="Helical" evidence="7">
    <location>
        <begin position="45"/>
        <end position="69"/>
    </location>
</feature>
<dbReference type="GO" id="GO:0005886">
    <property type="term" value="C:plasma membrane"/>
    <property type="evidence" value="ECO:0007669"/>
    <property type="project" value="UniProtKB-SubCell"/>
</dbReference>
<feature type="transmembrane region" description="Helical" evidence="7">
    <location>
        <begin position="444"/>
        <end position="465"/>
    </location>
</feature>
<comment type="caution">
    <text evidence="8">The sequence shown here is derived from an EMBL/GenBank/DDBJ whole genome shotgun (WGS) entry which is preliminary data.</text>
</comment>
<gene>
    <name evidence="8" type="ORF">GAN59_23605</name>
</gene>
<protein>
    <submittedName>
        <fullName evidence="8">Lipopolysaccharide biosynthesis protein</fullName>
    </submittedName>
</protein>